<dbReference type="InterPro" id="IPR029039">
    <property type="entry name" value="Flavoprotein-like_sf"/>
</dbReference>
<accession>A0A1B7X9F2</accession>
<evidence type="ECO:0000313" key="4">
    <source>
        <dbReference type="EMBL" id="OBQ46004.1"/>
    </source>
</evidence>
<proteinExistence type="predicted"/>
<keyword evidence="2" id="KW-0288">FMN</keyword>
<dbReference type="PANTHER" id="PTHR43278">
    <property type="entry name" value="NAD(P)H-DEPENDENT FMN-CONTAINING OXIDOREDUCTASE YWQN-RELATED"/>
    <property type="match status" value="1"/>
</dbReference>
<dbReference type="PATRIC" id="fig|1560234.3.peg.2289"/>
<dbReference type="InterPro" id="IPR005025">
    <property type="entry name" value="FMN_Rdtase-like_dom"/>
</dbReference>
<evidence type="ECO:0000259" key="3">
    <source>
        <dbReference type="Pfam" id="PF03358"/>
    </source>
</evidence>
<dbReference type="SUPFAM" id="SSF52218">
    <property type="entry name" value="Flavoproteins"/>
    <property type="match status" value="1"/>
</dbReference>
<dbReference type="OrthoDB" id="6398207at2"/>
<evidence type="ECO:0000313" key="5">
    <source>
        <dbReference type="Proteomes" id="UP000091979"/>
    </source>
</evidence>
<dbReference type="AlphaFoldDB" id="A0A1B7X9F2"/>
<dbReference type="EMBL" id="JXMS01000033">
    <property type="protein sequence ID" value="OBQ46004.1"/>
    <property type="molecule type" value="Genomic_DNA"/>
</dbReference>
<evidence type="ECO:0000256" key="1">
    <source>
        <dbReference type="ARBA" id="ARBA00022630"/>
    </source>
</evidence>
<dbReference type="InterPro" id="IPR051796">
    <property type="entry name" value="ISF_SsuE-like"/>
</dbReference>
<dbReference type="Gene3D" id="3.40.50.360">
    <property type="match status" value="1"/>
</dbReference>
<gene>
    <name evidence="4" type="ORF">SP90_15030</name>
</gene>
<organism evidence="4 5">
    <name type="scientific">Halodesulfovibrio spirochaetisodalis</name>
    <dbReference type="NCBI Taxonomy" id="1560234"/>
    <lineage>
        <taxon>Bacteria</taxon>
        <taxon>Pseudomonadati</taxon>
        <taxon>Thermodesulfobacteriota</taxon>
        <taxon>Desulfovibrionia</taxon>
        <taxon>Desulfovibrionales</taxon>
        <taxon>Desulfovibrionaceae</taxon>
        <taxon>Halodesulfovibrio</taxon>
    </lineage>
</organism>
<dbReference type="Proteomes" id="UP000091979">
    <property type="component" value="Unassembled WGS sequence"/>
</dbReference>
<keyword evidence="1" id="KW-0285">Flavoprotein</keyword>
<dbReference type="PANTHER" id="PTHR43278:SF2">
    <property type="entry name" value="IRON-SULFUR FLAVOPROTEIN"/>
    <property type="match status" value="1"/>
</dbReference>
<dbReference type="Pfam" id="PF03358">
    <property type="entry name" value="FMN_red"/>
    <property type="match status" value="1"/>
</dbReference>
<name>A0A1B7X9F2_9BACT</name>
<reference evidence="4 5" key="1">
    <citation type="submission" date="2015-01" db="EMBL/GenBank/DDBJ databases">
        <title>Desulfovibrio sp. JC271 draft genome sequence.</title>
        <authorList>
            <person name="Shivani Y."/>
            <person name="Subhash Y."/>
            <person name="Sasikala C."/>
            <person name="Ramana C.V."/>
        </authorList>
    </citation>
    <scope>NUCLEOTIDE SEQUENCE [LARGE SCALE GENOMIC DNA]</scope>
    <source>
        <strain evidence="4 5">JC271</strain>
    </source>
</reference>
<sequence length="191" mass="21292">MKLINILGSPRKKGTSARIAESFVEAAKIHGAQVDNFYLNNMDYRGCQGCEQCHTKADKCILKDDLTVVLDKMRSAEIAVFSTPVYMGGTSGQFKQFIDRTWSQVAVDYTSEQPFSSRLPDGKIAIFILTQADVEEKHTDIVERYTEIFGLYGYDIRVIRSAGLIDGRSDADVSAAQEKIVMLAHELLGTR</sequence>
<protein>
    <recommendedName>
        <fullName evidence="3">NADPH-dependent FMN reductase-like domain-containing protein</fullName>
    </recommendedName>
</protein>
<keyword evidence="5" id="KW-1185">Reference proteome</keyword>
<comment type="caution">
    <text evidence="4">The sequence shown here is derived from an EMBL/GenBank/DDBJ whole genome shotgun (WGS) entry which is preliminary data.</text>
</comment>
<evidence type="ECO:0000256" key="2">
    <source>
        <dbReference type="ARBA" id="ARBA00022643"/>
    </source>
</evidence>
<dbReference type="RefSeq" id="WP_066858136.1">
    <property type="nucleotide sequence ID" value="NZ_JXMS01000033.1"/>
</dbReference>
<feature type="domain" description="NADPH-dependent FMN reductase-like" evidence="3">
    <location>
        <begin position="1"/>
        <end position="101"/>
    </location>
</feature>
<dbReference type="GO" id="GO:0016491">
    <property type="term" value="F:oxidoreductase activity"/>
    <property type="evidence" value="ECO:0007669"/>
    <property type="project" value="InterPro"/>
</dbReference>
<dbReference type="STRING" id="1560234.SP90_15030"/>